<evidence type="ECO:0000313" key="1">
    <source>
        <dbReference type="EMBL" id="KAJ4721529.1"/>
    </source>
</evidence>
<accession>A0ACC1YEY2</accession>
<dbReference type="EMBL" id="CM051397">
    <property type="protein sequence ID" value="KAJ4721529.1"/>
    <property type="molecule type" value="Genomic_DNA"/>
</dbReference>
<evidence type="ECO:0000313" key="2">
    <source>
        <dbReference type="Proteomes" id="UP001164539"/>
    </source>
</evidence>
<keyword evidence="2" id="KW-1185">Reference proteome</keyword>
<proteinExistence type="predicted"/>
<protein>
    <submittedName>
        <fullName evidence="1">Disease resistance protein</fullName>
    </submittedName>
</protein>
<sequence>MLGLFWSSYKEIFSSGQVEKHVAKLAKIKSLRLVGLNDLNQLWEQNSKMDSILQNLEILQVPYCENLTNLLSFSSSFQHLKVLEVWGCKKLVNLVTSTTAKSLVQLVKMGVYECSGMTEVVVVAAAAIEGDNIIFNKLKSLRLENLESLASFCSGNCTFKFSSLEELIMIGCPKMKNFSRGELTTPGVKVRYGDGGDEWRGSSDLNATIQQLHE</sequence>
<gene>
    <name evidence="1" type="ORF">OWV82_009205</name>
</gene>
<organism evidence="1 2">
    <name type="scientific">Melia azedarach</name>
    <name type="common">Chinaberry tree</name>
    <dbReference type="NCBI Taxonomy" id="155640"/>
    <lineage>
        <taxon>Eukaryota</taxon>
        <taxon>Viridiplantae</taxon>
        <taxon>Streptophyta</taxon>
        <taxon>Embryophyta</taxon>
        <taxon>Tracheophyta</taxon>
        <taxon>Spermatophyta</taxon>
        <taxon>Magnoliopsida</taxon>
        <taxon>eudicotyledons</taxon>
        <taxon>Gunneridae</taxon>
        <taxon>Pentapetalae</taxon>
        <taxon>rosids</taxon>
        <taxon>malvids</taxon>
        <taxon>Sapindales</taxon>
        <taxon>Meliaceae</taxon>
        <taxon>Melia</taxon>
    </lineage>
</organism>
<comment type="caution">
    <text evidence="1">The sequence shown here is derived from an EMBL/GenBank/DDBJ whole genome shotgun (WGS) entry which is preliminary data.</text>
</comment>
<reference evidence="1 2" key="1">
    <citation type="journal article" date="2023" name="Science">
        <title>Complex scaffold remodeling in plant triterpene biosynthesis.</title>
        <authorList>
            <person name="De La Pena R."/>
            <person name="Hodgson H."/>
            <person name="Liu J.C."/>
            <person name="Stephenson M.J."/>
            <person name="Martin A.C."/>
            <person name="Owen C."/>
            <person name="Harkess A."/>
            <person name="Leebens-Mack J."/>
            <person name="Jimenez L.E."/>
            <person name="Osbourn A."/>
            <person name="Sattely E.S."/>
        </authorList>
    </citation>
    <scope>NUCLEOTIDE SEQUENCE [LARGE SCALE GENOMIC DNA]</scope>
    <source>
        <strain evidence="2">cv. JPN11</strain>
        <tissue evidence="1">Leaf</tissue>
    </source>
</reference>
<name>A0ACC1YEY2_MELAZ</name>
<dbReference type="Proteomes" id="UP001164539">
    <property type="component" value="Chromosome 4"/>
</dbReference>